<dbReference type="STRING" id="332977.SAMN05421740_101445"/>
<organism evidence="3 4">
    <name type="scientific">Parapedobacter koreensis</name>
    <dbReference type="NCBI Taxonomy" id="332977"/>
    <lineage>
        <taxon>Bacteria</taxon>
        <taxon>Pseudomonadati</taxon>
        <taxon>Bacteroidota</taxon>
        <taxon>Sphingobacteriia</taxon>
        <taxon>Sphingobacteriales</taxon>
        <taxon>Sphingobacteriaceae</taxon>
        <taxon>Parapedobacter</taxon>
    </lineage>
</organism>
<evidence type="ECO:0000259" key="2">
    <source>
        <dbReference type="Pfam" id="PF16344"/>
    </source>
</evidence>
<name>A0A1H7FRZ2_9SPHI</name>
<feature type="domain" description="Protein FecR C-terminal" evidence="2">
    <location>
        <begin position="279"/>
        <end position="347"/>
    </location>
</feature>
<feature type="domain" description="FecR protein" evidence="1">
    <location>
        <begin position="131"/>
        <end position="216"/>
    </location>
</feature>
<proteinExistence type="predicted"/>
<protein>
    <submittedName>
        <fullName evidence="3">FecR family protein</fullName>
    </submittedName>
</protein>
<dbReference type="PIRSF" id="PIRSF018266">
    <property type="entry name" value="FecR"/>
    <property type="match status" value="1"/>
</dbReference>
<dbReference type="Pfam" id="PF04773">
    <property type="entry name" value="FecR"/>
    <property type="match status" value="1"/>
</dbReference>
<keyword evidence="4" id="KW-1185">Reference proteome</keyword>
<gene>
    <name evidence="3" type="ORF">SAMN05421740_101445</name>
</gene>
<accession>A0A1H7FRZ2</accession>
<dbReference type="AlphaFoldDB" id="A0A1H7FRZ2"/>
<dbReference type="Gene3D" id="2.60.120.1440">
    <property type="match status" value="1"/>
</dbReference>
<evidence type="ECO:0000313" key="3">
    <source>
        <dbReference type="EMBL" id="SEK28738.1"/>
    </source>
</evidence>
<evidence type="ECO:0000313" key="4">
    <source>
        <dbReference type="Proteomes" id="UP000198916"/>
    </source>
</evidence>
<dbReference type="InterPro" id="IPR032508">
    <property type="entry name" value="FecR_C"/>
</dbReference>
<dbReference type="Gene3D" id="3.55.50.30">
    <property type="match status" value="1"/>
</dbReference>
<dbReference type="RefSeq" id="WP_090602410.1">
    <property type="nucleotide sequence ID" value="NZ_FNZR01000001.1"/>
</dbReference>
<dbReference type="Pfam" id="PF16344">
    <property type="entry name" value="FecR_C"/>
    <property type="match status" value="1"/>
</dbReference>
<reference evidence="4" key="1">
    <citation type="submission" date="2016-10" db="EMBL/GenBank/DDBJ databases">
        <authorList>
            <person name="Varghese N."/>
            <person name="Submissions S."/>
        </authorList>
    </citation>
    <scope>NUCLEOTIDE SEQUENCE [LARGE SCALE GENOMIC DNA]</scope>
    <source>
        <strain evidence="4">Jip14</strain>
    </source>
</reference>
<dbReference type="EMBL" id="FNZR01000001">
    <property type="protein sequence ID" value="SEK28738.1"/>
    <property type="molecule type" value="Genomic_DNA"/>
</dbReference>
<dbReference type="OrthoDB" id="934696at2"/>
<evidence type="ECO:0000259" key="1">
    <source>
        <dbReference type="Pfam" id="PF04773"/>
    </source>
</evidence>
<dbReference type="PANTHER" id="PTHR30273">
    <property type="entry name" value="PERIPLASMIC SIGNAL SENSOR AND SIGMA FACTOR ACTIVATOR FECR-RELATED"/>
    <property type="match status" value="1"/>
</dbReference>
<sequence>MDNIRKAIAAFWQGKTTKEEQQQLLSDLTTRQSELKSDLAKEFVGDKADERMALSKERTAELLHRIHERLEHPEQPVPMRWWKTKWTAAAAVILLSSISWYVLDITGRTKEHATTYAAVIPHKLSNAGEDTLHFRMPDGSIITLSPRSTVSYTTEYGVTNRELILEGEAKFTVVRDTTRPFIVSANGYTTTALGTAFIVNARQERKTLVRLITGKVVVRSTAASLFAMEDTFLLPGDEVQISGVDGAIAVKRKPKVPRTLRAPVKQPKPTALRDTTVFLQFEQTPLATVFDRIASQLKTRIAVVGANLDGLSFTGSFEATDSLDVILSVICQMNDLTHEYQTDQVVIRKKEEETQ</sequence>
<dbReference type="PANTHER" id="PTHR30273:SF2">
    <property type="entry name" value="PROTEIN FECR"/>
    <property type="match status" value="1"/>
</dbReference>
<dbReference type="InterPro" id="IPR006860">
    <property type="entry name" value="FecR"/>
</dbReference>
<dbReference type="InterPro" id="IPR012373">
    <property type="entry name" value="Ferrdict_sens_TM"/>
</dbReference>
<dbReference type="GO" id="GO:0016989">
    <property type="term" value="F:sigma factor antagonist activity"/>
    <property type="evidence" value="ECO:0007669"/>
    <property type="project" value="TreeGrafter"/>
</dbReference>
<dbReference type="Proteomes" id="UP000198916">
    <property type="component" value="Unassembled WGS sequence"/>
</dbReference>